<feature type="signal peptide" evidence="9">
    <location>
        <begin position="1"/>
        <end position="18"/>
    </location>
</feature>
<evidence type="ECO:0000256" key="5">
    <source>
        <dbReference type="ARBA" id="ARBA00037623"/>
    </source>
</evidence>
<protein>
    <recommendedName>
        <fullName evidence="6">Somatoliberin</fullName>
    </recommendedName>
    <alternativeName>
        <fullName evidence="8">Growth hormone-releasing factor</fullName>
    </alternativeName>
    <alternativeName>
        <fullName evidence="7">Growth hormone-releasing hormone</fullName>
    </alternativeName>
</protein>
<sequence>MPLWVFFVLLTLTSGSHCSLPPSPPFRVRRHADAIFTSSYRRILGQLYARKLLHEIMNRQQGERNQEQRSRFNRHLDRVWAEDKQMALESILQGFPRMKLSAEA</sequence>
<dbReference type="GeneID" id="29446"/>
<proteinExistence type="inferred from homology"/>
<dbReference type="RefSeq" id="XP_063139283.1">
    <property type="nucleotide sequence ID" value="XM_063283213.1"/>
</dbReference>
<dbReference type="GO" id="GO:0005576">
    <property type="term" value="C:extracellular region"/>
    <property type="evidence" value="ECO:0007669"/>
    <property type="project" value="UniProtKB-SubCell"/>
</dbReference>
<evidence type="ECO:0000256" key="7">
    <source>
        <dbReference type="ARBA" id="ARBA00041953"/>
    </source>
</evidence>
<dbReference type="Proteomes" id="UP000234681">
    <property type="component" value="Chromosome 3"/>
</dbReference>
<reference evidence="11" key="1">
    <citation type="journal article" date="2005" name="Genome Res.">
        <title>Gene and alternative splicing annotation with AIR.</title>
        <authorList>
            <person name="Florea L."/>
            <person name="Di Francesco V."/>
            <person name="Miller J."/>
            <person name="Turner R."/>
            <person name="Yao A."/>
            <person name="Harris M."/>
            <person name="Walenz B."/>
            <person name="Mobarry C."/>
            <person name="Merkulov G.V."/>
            <person name="Charlab R."/>
            <person name="Dew I."/>
            <person name="Deng Z."/>
            <person name="Istrail S."/>
            <person name="Li P."/>
            <person name="Sutton G."/>
        </authorList>
    </citation>
    <scope>NUCLEOTIDE SEQUENCE</scope>
    <source>
        <strain evidence="11">BN</strain>
    </source>
</reference>
<dbReference type="RefSeq" id="NP_113765.1">
    <property type="nucleotide sequence ID" value="NM_031577.1"/>
</dbReference>
<dbReference type="AlphaFoldDB" id="A6JWS0"/>
<evidence type="ECO:0000259" key="10">
    <source>
        <dbReference type="PROSITE" id="PS00260"/>
    </source>
</evidence>
<gene>
    <name evidence="11 13" type="primary">Ghrh</name>
    <name evidence="11" type="ORF">rCG_32302</name>
</gene>
<evidence type="ECO:0000256" key="9">
    <source>
        <dbReference type="SAM" id="SignalP"/>
    </source>
</evidence>
<dbReference type="OrthoDB" id="9931004at2759"/>
<dbReference type="PANTHER" id="PTHR11213:SF6">
    <property type="entry name" value="SOMATOLIBERIN"/>
    <property type="match status" value="1"/>
</dbReference>
<dbReference type="EMBL" id="CH474005">
    <property type="protein sequence ID" value="EDL96689.1"/>
    <property type="molecule type" value="Genomic_DNA"/>
</dbReference>
<evidence type="ECO:0000313" key="13">
    <source>
        <dbReference type="RGD" id="61883"/>
    </source>
</evidence>
<dbReference type="SMART" id="SM00070">
    <property type="entry name" value="GLUCA"/>
    <property type="match status" value="1"/>
</dbReference>
<evidence type="ECO:0000256" key="4">
    <source>
        <dbReference type="ARBA" id="ARBA00022685"/>
    </source>
</evidence>
<evidence type="ECO:0000313" key="11">
    <source>
        <dbReference type="EMBL" id="EDL96686.1"/>
    </source>
</evidence>
<dbReference type="Pfam" id="PF00123">
    <property type="entry name" value="Hormone_2"/>
    <property type="match status" value="1"/>
</dbReference>
<dbReference type="PROSITE" id="PS00260">
    <property type="entry name" value="GLUCAGON"/>
    <property type="match status" value="1"/>
</dbReference>
<dbReference type="InterPro" id="IPR000532">
    <property type="entry name" value="Glucagon_GIP_secretin_VIP"/>
</dbReference>
<dbReference type="PANTHER" id="PTHR11213">
    <property type="entry name" value="GLUCAGON-FAMILY NEUROPEPTIDE"/>
    <property type="match status" value="1"/>
</dbReference>
<keyword evidence="4" id="KW-0165">Cleavage on pair of basic residues</keyword>
<comment type="function">
    <text evidence="5">GRF is released by the hypothalamus and acts on the adenohypophyse to stimulate the secretion of growth hormone.</text>
</comment>
<comment type="similarity">
    <text evidence="2">Belongs to the glucagon family.</text>
</comment>
<evidence type="ECO:0000256" key="6">
    <source>
        <dbReference type="ARBA" id="ARBA00040782"/>
    </source>
</evidence>
<dbReference type="OMA" id="DSVWTDQ"/>
<feature type="chain" id="PRO_5039844853" description="Somatoliberin" evidence="9">
    <location>
        <begin position="19"/>
        <end position="104"/>
    </location>
</feature>
<dbReference type="CTD" id="2691"/>
<name>A6JWS0_RAT</name>
<evidence type="ECO:0000256" key="3">
    <source>
        <dbReference type="ARBA" id="ARBA00022525"/>
    </source>
</evidence>
<keyword evidence="9" id="KW-0732">Signal</keyword>
<evidence type="ECO:0000256" key="8">
    <source>
        <dbReference type="ARBA" id="ARBA00042164"/>
    </source>
</evidence>
<evidence type="ECO:0000256" key="1">
    <source>
        <dbReference type="ARBA" id="ARBA00004613"/>
    </source>
</evidence>
<comment type="subcellular location">
    <subcellularLocation>
        <location evidence="1">Secreted</location>
    </subcellularLocation>
</comment>
<dbReference type="GO" id="GO:0007189">
    <property type="term" value="P:adenylate cyclase-activating G protein-coupled receptor signaling pathway"/>
    <property type="evidence" value="ECO:0007669"/>
    <property type="project" value="UniProtKB-ARBA"/>
</dbReference>
<dbReference type="SMR" id="A6JWS0"/>
<evidence type="ECO:0000313" key="12">
    <source>
        <dbReference type="Proteomes" id="UP000234681"/>
    </source>
</evidence>
<dbReference type="RefSeq" id="XP_008760526.1">
    <property type="nucleotide sequence ID" value="XM_008762304.2"/>
</dbReference>
<reference evidence="11 12" key="2">
    <citation type="submission" date="2005-09" db="EMBL/GenBank/DDBJ databases">
        <authorList>
            <person name="Mural R.J."/>
            <person name="Li P.W."/>
            <person name="Adams M.D."/>
            <person name="Amanatides P.G."/>
            <person name="Baden-Tillson H."/>
            <person name="Barnstead M."/>
            <person name="Chin S.H."/>
            <person name="Dew I."/>
            <person name="Evans C.A."/>
            <person name="Ferriera S."/>
            <person name="Flanigan M."/>
            <person name="Fosler C."/>
            <person name="Glodek A."/>
            <person name="Gu Z."/>
            <person name="Holt R.A."/>
            <person name="Jennings D."/>
            <person name="Kraft C.L."/>
            <person name="Lu F."/>
            <person name="Nguyen T."/>
            <person name="Nusskern D.R."/>
            <person name="Pfannkoch C.M."/>
            <person name="Sitter C."/>
            <person name="Sutton G.G."/>
            <person name="Venter J.C."/>
            <person name="Wang Z."/>
            <person name="Woodage T."/>
            <person name="Zheng X.H."/>
            <person name="Zhong F."/>
        </authorList>
    </citation>
    <scope>NUCLEOTIDE SEQUENCE [LARGE SCALE GENOMIC DNA]</scope>
    <source>
        <strain evidence="11">BN</strain>
        <strain evidence="12">BN, Sprague-Dawley</strain>
    </source>
</reference>
<dbReference type="RefSeq" id="XP_063139282.1">
    <property type="nucleotide sequence ID" value="XM_063283212.1"/>
</dbReference>
<dbReference type="KEGG" id="rno:29446"/>
<evidence type="ECO:0000256" key="2">
    <source>
        <dbReference type="ARBA" id="ARBA00008369"/>
    </source>
</evidence>
<keyword evidence="3" id="KW-0964">Secreted</keyword>
<dbReference type="RGD" id="61883">
    <property type="gene designation" value="Ghrh"/>
</dbReference>
<feature type="domain" description="Glucagon / GIP / secretin / VIP family" evidence="10">
    <location>
        <begin position="31"/>
        <end position="53"/>
    </location>
</feature>
<dbReference type="EMBL" id="CH474005">
    <property type="protein sequence ID" value="EDL96686.1"/>
    <property type="molecule type" value="Genomic_DNA"/>
</dbReference>
<organism evidence="11 12">
    <name type="scientific">Rattus norvegicus</name>
    <name type="common">Rat</name>
    <dbReference type="NCBI Taxonomy" id="10116"/>
    <lineage>
        <taxon>Eukaryota</taxon>
        <taxon>Metazoa</taxon>
        <taxon>Chordata</taxon>
        <taxon>Craniata</taxon>
        <taxon>Vertebrata</taxon>
        <taxon>Euteleostomi</taxon>
        <taxon>Mammalia</taxon>
        <taxon>Eutheria</taxon>
        <taxon>Euarchontoglires</taxon>
        <taxon>Glires</taxon>
        <taxon>Rodentia</taxon>
        <taxon>Myomorpha</taxon>
        <taxon>Muroidea</taxon>
        <taxon>Muridae</taxon>
        <taxon>Murinae</taxon>
        <taxon>Rattus</taxon>
    </lineage>
</organism>
<accession>A6JWS0</accession>
<dbReference type="InterPro" id="IPR046963">
    <property type="entry name" value="VIP/GHRH-like"/>
</dbReference>
<dbReference type="GO" id="GO:0005184">
    <property type="term" value="F:neuropeptide hormone activity"/>
    <property type="evidence" value="ECO:0007669"/>
    <property type="project" value="InterPro"/>
</dbReference>